<reference evidence="1 2" key="1">
    <citation type="journal article" date="2021" name="Nat. Commun.">
        <title>Genetic determinants of endophytism in the Arabidopsis root mycobiome.</title>
        <authorList>
            <person name="Mesny F."/>
            <person name="Miyauchi S."/>
            <person name="Thiergart T."/>
            <person name="Pickel B."/>
            <person name="Atanasova L."/>
            <person name="Karlsson M."/>
            <person name="Huettel B."/>
            <person name="Barry K.W."/>
            <person name="Haridas S."/>
            <person name="Chen C."/>
            <person name="Bauer D."/>
            <person name="Andreopoulos W."/>
            <person name="Pangilinan J."/>
            <person name="LaButti K."/>
            <person name="Riley R."/>
            <person name="Lipzen A."/>
            <person name="Clum A."/>
            <person name="Drula E."/>
            <person name="Henrissat B."/>
            <person name="Kohler A."/>
            <person name="Grigoriev I.V."/>
            <person name="Martin F.M."/>
            <person name="Hacquard S."/>
        </authorList>
    </citation>
    <scope>NUCLEOTIDE SEQUENCE [LARGE SCALE GENOMIC DNA]</scope>
    <source>
        <strain evidence="1 2">MPI-SDFR-AT-0079</strain>
    </source>
</reference>
<gene>
    <name evidence="1" type="ORF">F5144DRAFT_585584</name>
</gene>
<sequence length="191" mass="22771">MCRDVYGMWKFVMYMHRLRYVEWLESSDWSQGSPRACFGCFRVRQKEQFSPQQYHLGGRARKFTKGEYWRRRCWECLRRFYHPQLADAEARARFHRQVLCGVCNCLRYVDEDCRGCVVRSARIAECRRLKELSAKKRRPGFDWMKRANVMVPSWLDEEATTAEEPDEAEVTEPDKAAMTRGIYFLLGSPWG</sequence>
<name>A0ACB7NY59_9PEZI</name>
<organism evidence="1 2">
    <name type="scientific">Chaetomium tenue</name>
    <dbReference type="NCBI Taxonomy" id="1854479"/>
    <lineage>
        <taxon>Eukaryota</taxon>
        <taxon>Fungi</taxon>
        <taxon>Dikarya</taxon>
        <taxon>Ascomycota</taxon>
        <taxon>Pezizomycotina</taxon>
        <taxon>Sordariomycetes</taxon>
        <taxon>Sordariomycetidae</taxon>
        <taxon>Sordariales</taxon>
        <taxon>Chaetomiaceae</taxon>
        <taxon>Chaetomium</taxon>
    </lineage>
</organism>
<comment type="caution">
    <text evidence="1">The sequence shown here is derived from an EMBL/GenBank/DDBJ whole genome shotgun (WGS) entry which is preliminary data.</text>
</comment>
<accession>A0ACB7NY59</accession>
<evidence type="ECO:0000313" key="2">
    <source>
        <dbReference type="Proteomes" id="UP000724584"/>
    </source>
</evidence>
<keyword evidence="2" id="KW-1185">Reference proteome</keyword>
<dbReference type="EMBL" id="JAGIZQ010000007">
    <property type="protein sequence ID" value="KAH6617145.1"/>
    <property type="molecule type" value="Genomic_DNA"/>
</dbReference>
<proteinExistence type="predicted"/>
<protein>
    <submittedName>
        <fullName evidence="1">Uncharacterized protein</fullName>
    </submittedName>
</protein>
<dbReference type="Proteomes" id="UP000724584">
    <property type="component" value="Unassembled WGS sequence"/>
</dbReference>
<evidence type="ECO:0000313" key="1">
    <source>
        <dbReference type="EMBL" id="KAH6617145.1"/>
    </source>
</evidence>